<evidence type="ECO:0000313" key="2">
    <source>
        <dbReference type="Proteomes" id="UP000230069"/>
    </source>
</evidence>
<reference evidence="1 2" key="1">
    <citation type="submission" date="2017-09" db="EMBL/GenBank/DDBJ databases">
        <title>WGS assembly of Aquilegia coerulea Goldsmith.</title>
        <authorList>
            <person name="Hodges S."/>
            <person name="Kramer E."/>
            <person name="Nordborg M."/>
            <person name="Tomkins J."/>
            <person name="Borevitz J."/>
            <person name="Derieg N."/>
            <person name="Yan J."/>
            <person name="Mihaltcheva S."/>
            <person name="Hayes R.D."/>
            <person name="Rokhsar D."/>
        </authorList>
    </citation>
    <scope>NUCLEOTIDE SEQUENCE [LARGE SCALE GENOMIC DNA]</scope>
    <source>
        <strain evidence="2">cv. Goldsmith</strain>
    </source>
</reference>
<keyword evidence="2" id="KW-1185">Reference proteome</keyword>
<organism evidence="1 2">
    <name type="scientific">Aquilegia coerulea</name>
    <name type="common">Rocky mountain columbine</name>
    <dbReference type="NCBI Taxonomy" id="218851"/>
    <lineage>
        <taxon>Eukaryota</taxon>
        <taxon>Viridiplantae</taxon>
        <taxon>Streptophyta</taxon>
        <taxon>Embryophyta</taxon>
        <taxon>Tracheophyta</taxon>
        <taxon>Spermatophyta</taxon>
        <taxon>Magnoliopsida</taxon>
        <taxon>Ranunculales</taxon>
        <taxon>Ranunculaceae</taxon>
        <taxon>Thalictroideae</taxon>
        <taxon>Aquilegia</taxon>
    </lineage>
</organism>
<name>A0A2G5DPT1_AQUCA</name>
<dbReference type="InParanoid" id="A0A2G5DPT1"/>
<accession>A0A2G5DPT1</accession>
<dbReference type="Proteomes" id="UP000230069">
    <property type="component" value="Unassembled WGS sequence"/>
</dbReference>
<sequence>MVTSAVGRWCLSNVSHLIYRIQQSIEKFLRFHLFVSFTVGKTKNALLFEKLPFFMMTRLPFIHQKRLENKRLACAIPEVEYS</sequence>
<gene>
    <name evidence="1" type="ORF">AQUCO_01600014v1</name>
</gene>
<dbReference type="EMBL" id="KZ305033">
    <property type="protein sequence ID" value="PIA45531.1"/>
    <property type="molecule type" value="Genomic_DNA"/>
</dbReference>
<protein>
    <submittedName>
        <fullName evidence="1">Uncharacterized protein</fullName>
    </submittedName>
</protein>
<evidence type="ECO:0000313" key="1">
    <source>
        <dbReference type="EMBL" id="PIA45531.1"/>
    </source>
</evidence>
<proteinExistence type="predicted"/>
<dbReference type="AlphaFoldDB" id="A0A2G5DPT1"/>